<proteinExistence type="predicted"/>
<reference evidence="2" key="1">
    <citation type="journal article" date="2015" name="Nature">
        <title>Complex archaea that bridge the gap between prokaryotes and eukaryotes.</title>
        <authorList>
            <person name="Spang A."/>
            <person name="Saw J.H."/>
            <person name="Jorgensen S.L."/>
            <person name="Zaremba-Niedzwiedzka K."/>
            <person name="Martijn J."/>
            <person name="Lind A.E."/>
            <person name="van Eijk R."/>
            <person name="Schleper C."/>
            <person name="Guy L."/>
            <person name="Ettema T.J."/>
        </authorList>
    </citation>
    <scope>NUCLEOTIDE SEQUENCE</scope>
</reference>
<sequence length="142" mass="15830">MSDLGFAFMFSLVLLLGLIAVAIYPYKTNDARQVALTLSRQLSKSLAETNCPVIENVVTEELDYDDPWGNAYLSFVNASEDAVAVTVISRGYNGTMDEWQLVLKGPNAGMHKQGDDIIRTSRQTRPGVWRKRIKSGLTLCWD</sequence>
<evidence type="ECO:0000313" key="2">
    <source>
        <dbReference type="EMBL" id="KKL60842.1"/>
    </source>
</evidence>
<keyword evidence="1" id="KW-0472">Membrane</keyword>
<keyword evidence="1" id="KW-1133">Transmembrane helix</keyword>
<accession>A0A0F9GCI6</accession>
<keyword evidence="1" id="KW-0812">Transmembrane</keyword>
<name>A0A0F9GCI6_9ZZZZ</name>
<organism evidence="2">
    <name type="scientific">marine sediment metagenome</name>
    <dbReference type="NCBI Taxonomy" id="412755"/>
    <lineage>
        <taxon>unclassified sequences</taxon>
        <taxon>metagenomes</taxon>
        <taxon>ecological metagenomes</taxon>
    </lineage>
</organism>
<dbReference type="EMBL" id="LAZR01029014">
    <property type="protein sequence ID" value="KKL60842.1"/>
    <property type="molecule type" value="Genomic_DNA"/>
</dbReference>
<comment type="caution">
    <text evidence="2">The sequence shown here is derived from an EMBL/GenBank/DDBJ whole genome shotgun (WGS) entry which is preliminary data.</text>
</comment>
<feature type="transmembrane region" description="Helical" evidence="1">
    <location>
        <begin position="6"/>
        <end position="26"/>
    </location>
</feature>
<gene>
    <name evidence="2" type="ORF">LCGC14_2201260</name>
</gene>
<protein>
    <submittedName>
        <fullName evidence="2">Uncharacterized protein</fullName>
    </submittedName>
</protein>
<dbReference type="AlphaFoldDB" id="A0A0F9GCI6"/>
<evidence type="ECO:0000256" key="1">
    <source>
        <dbReference type="SAM" id="Phobius"/>
    </source>
</evidence>